<feature type="compositionally biased region" description="Low complexity" evidence="1">
    <location>
        <begin position="105"/>
        <end position="126"/>
    </location>
</feature>
<evidence type="ECO:0000313" key="2">
    <source>
        <dbReference type="EMBL" id="GAA2637212.1"/>
    </source>
</evidence>
<gene>
    <name evidence="2" type="ORF">GCM10009863_62380</name>
</gene>
<evidence type="ECO:0000313" key="3">
    <source>
        <dbReference type="Proteomes" id="UP001501447"/>
    </source>
</evidence>
<evidence type="ECO:0000256" key="1">
    <source>
        <dbReference type="SAM" id="MobiDB-lite"/>
    </source>
</evidence>
<organism evidence="2 3">
    <name type="scientific">Streptomyces axinellae</name>
    <dbReference type="NCBI Taxonomy" id="552788"/>
    <lineage>
        <taxon>Bacteria</taxon>
        <taxon>Bacillati</taxon>
        <taxon>Actinomycetota</taxon>
        <taxon>Actinomycetes</taxon>
        <taxon>Kitasatosporales</taxon>
        <taxon>Streptomycetaceae</taxon>
        <taxon>Streptomyces</taxon>
    </lineage>
</organism>
<feature type="region of interest" description="Disordered" evidence="1">
    <location>
        <begin position="1"/>
        <end position="126"/>
    </location>
</feature>
<sequence>MVRPSHTVALSRYGITATRHAGTGSSGTREGAAEDRAPHPEKGVGRESGSCYGLPHDARSSMDEDTGDRPGALNDVHRSPGGECPGASSWARGPARGAAIAVPKRSPALPSARRPPRTTTAGSAASWSCSAEEVLARISALVAAHSPELRRGQPALARYLTAL</sequence>
<proteinExistence type="predicted"/>
<name>A0ABP6D9B4_9ACTN</name>
<keyword evidence="3" id="KW-1185">Reference proteome</keyword>
<reference evidence="3" key="1">
    <citation type="journal article" date="2019" name="Int. J. Syst. Evol. Microbiol.">
        <title>The Global Catalogue of Microorganisms (GCM) 10K type strain sequencing project: providing services to taxonomists for standard genome sequencing and annotation.</title>
        <authorList>
            <consortium name="The Broad Institute Genomics Platform"/>
            <consortium name="The Broad Institute Genome Sequencing Center for Infectious Disease"/>
            <person name="Wu L."/>
            <person name="Ma J."/>
        </authorList>
    </citation>
    <scope>NUCLEOTIDE SEQUENCE [LARGE SCALE GENOMIC DNA]</scope>
    <source>
        <strain evidence="3">JCM 16373</strain>
    </source>
</reference>
<comment type="caution">
    <text evidence="2">The sequence shown here is derived from an EMBL/GenBank/DDBJ whole genome shotgun (WGS) entry which is preliminary data.</text>
</comment>
<accession>A0ABP6D9B4</accession>
<dbReference type="EMBL" id="BAAARJ010000029">
    <property type="protein sequence ID" value="GAA2637212.1"/>
    <property type="molecule type" value="Genomic_DNA"/>
</dbReference>
<feature type="compositionally biased region" description="Basic and acidic residues" evidence="1">
    <location>
        <begin position="31"/>
        <end position="45"/>
    </location>
</feature>
<dbReference type="Proteomes" id="UP001501447">
    <property type="component" value="Unassembled WGS sequence"/>
</dbReference>
<protein>
    <submittedName>
        <fullName evidence="2">Uncharacterized protein</fullName>
    </submittedName>
</protein>